<dbReference type="KEGG" id="ccoe:CETAM_06165"/>
<dbReference type="EMBL" id="CP046453">
    <property type="protein sequence ID" value="QGU04499.1"/>
    <property type="molecule type" value="Genomic_DNA"/>
</dbReference>
<reference evidence="1 2" key="1">
    <citation type="journal article" date="2021" name="Int. J. Syst. Evol. Microbiol.">
        <title>Classification of three corynebacterial strains isolated from a small paddock in North Rhine-Westphalia: proposal of &lt;i&gt;Corynebacterium kalinowskii&lt;/i&gt; sp. nov., &lt;i&gt;Corynebacterium comes&lt;/i&gt; sp. nov. and &lt;i&gt;Corynebacterium occultum&lt;/i&gt; sp. nov.</title>
        <authorList>
            <person name="Schaffert L."/>
            <person name="Ruwe M."/>
            <person name="Milse J."/>
            <person name="Hanuschka K."/>
            <person name="Ortseifen V."/>
            <person name="Droste J."/>
            <person name="Brandt D."/>
            <person name="Schl L."/>
            <person name="Kutter Y."/>
            <person name="Vinke S."/>
            <person name="Vieh P."/>
            <person name="Jacob L."/>
            <person name="L N.C."/>
            <person name="Schulte-Berndt E."/>
            <person name="Hain C."/>
            <person name="Linder M."/>
            <person name="Schmidt P."/>
            <person name="Wollenschl L."/>
            <person name="Luttermann T."/>
            <person name="Thieme E."/>
            <person name="Hassa J."/>
            <person name="Haak M."/>
            <person name="Wittchen M."/>
            <person name="Mentz A."/>
            <person name="Persicke M."/>
            <person name="Busche T."/>
            <person name="R C."/>
        </authorList>
    </citation>
    <scope>NUCLEOTIDE SEQUENCE [LARGE SCALE GENOMIC DNA]</scope>
    <source>
        <strain evidence="1 2">2019</strain>
    </source>
</reference>
<name>A0A6B8VMZ9_9CORY</name>
<evidence type="ECO:0008006" key="3">
    <source>
        <dbReference type="Google" id="ProtNLM"/>
    </source>
</evidence>
<gene>
    <name evidence="1" type="ORF">CETAM_06165</name>
</gene>
<dbReference type="Proteomes" id="UP000425178">
    <property type="component" value="Chromosome"/>
</dbReference>
<evidence type="ECO:0000313" key="1">
    <source>
        <dbReference type="EMBL" id="QGU04499.1"/>
    </source>
</evidence>
<keyword evidence="2" id="KW-1185">Reference proteome</keyword>
<accession>A0A6B8VMZ9</accession>
<dbReference type="SUPFAM" id="SSF56601">
    <property type="entry name" value="beta-lactamase/transpeptidase-like"/>
    <property type="match status" value="1"/>
</dbReference>
<organism evidence="1 2">
    <name type="scientific">Corynebacterium comes</name>
    <dbReference type="NCBI Taxonomy" id="2675218"/>
    <lineage>
        <taxon>Bacteria</taxon>
        <taxon>Bacillati</taxon>
        <taxon>Actinomycetota</taxon>
        <taxon>Actinomycetes</taxon>
        <taxon>Mycobacteriales</taxon>
        <taxon>Corynebacteriaceae</taxon>
        <taxon>Corynebacterium</taxon>
    </lineage>
</organism>
<proteinExistence type="predicted"/>
<evidence type="ECO:0000313" key="2">
    <source>
        <dbReference type="Proteomes" id="UP000425178"/>
    </source>
</evidence>
<protein>
    <recommendedName>
        <fullName evidence="3">Serine hydrolase</fullName>
    </recommendedName>
</protein>
<sequence>MGCAADVDEPAARVANVAPVAENGYLGPEELRQELRALIRDVNDEHGGRIGIAVATGEGVVHSGLSGNSWAWSTIKVPVAMAADDRGLATEELIEASISSSDNDAAYQLSVLIDGDYGNLRHAPTLADPPGETKWRLADQAQFAVLLPCTDTAGTTYGAMGEIVEWQQFGLANIPGAHFKGGWGYDTDTVYTLRQFGTADVDDGVVGLAIISHPDDGSHASAEEILDEVGSRLKELLDAHSIGPAATCPG</sequence>
<dbReference type="Gene3D" id="3.40.710.10">
    <property type="entry name" value="DD-peptidase/beta-lactamase superfamily"/>
    <property type="match status" value="1"/>
</dbReference>
<dbReference type="AlphaFoldDB" id="A0A6B8VMZ9"/>
<dbReference type="InterPro" id="IPR012338">
    <property type="entry name" value="Beta-lactam/transpept-like"/>
</dbReference>